<keyword evidence="2" id="KW-1185">Reference proteome</keyword>
<dbReference type="KEGG" id="acoa:RB602_05085"/>
<proteinExistence type="predicted"/>
<accession>A0AA97F7Z8</accession>
<reference evidence="1 2" key="1">
    <citation type="submission" date="2023-10" db="EMBL/GenBank/DDBJ databases">
        <title>Complete genome sequence of a Sphingomonadaceae bacterium.</title>
        <authorList>
            <person name="Yan C."/>
        </authorList>
    </citation>
    <scope>NUCLEOTIDE SEQUENCE [LARGE SCALE GENOMIC DNA]</scope>
    <source>
        <strain evidence="1 2">SCSIO 66989</strain>
    </source>
</reference>
<organism evidence="1 2">
    <name type="scientific">Alterisphingorhabdus coralli</name>
    <dbReference type="NCBI Taxonomy" id="3071408"/>
    <lineage>
        <taxon>Bacteria</taxon>
        <taxon>Pseudomonadati</taxon>
        <taxon>Pseudomonadota</taxon>
        <taxon>Alphaproteobacteria</taxon>
        <taxon>Sphingomonadales</taxon>
        <taxon>Sphingomonadaceae</taxon>
        <taxon>Alterisphingorhabdus (ex Yan et al. 2024)</taxon>
    </lineage>
</organism>
<dbReference type="EMBL" id="CP136594">
    <property type="protein sequence ID" value="WOE76094.1"/>
    <property type="molecule type" value="Genomic_DNA"/>
</dbReference>
<name>A0AA97F7Z8_9SPHN</name>
<dbReference type="Proteomes" id="UP001302429">
    <property type="component" value="Chromosome"/>
</dbReference>
<dbReference type="RefSeq" id="WP_317083546.1">
    <property type="nucleotide sequence ID" value="NZ_CP136594.1"/>
</dbReference>
<evidence type="ECO:0000313" key="2">
    <source>
        <dbReference type="Proteomes" id="UP001302429"/>
    </source>
</evidence>
<sequence>MAGLDVSGAIGNATINTDALLRLDQQRVIDTGFYAIAYEWNGETVISYRGTNFPSSISPAELQSGWDDIWGGWSLFTGIGSNSHAALARDFYTSVTGSQPSMPVIH</sequence>
<gene>
    <name evidence="1" type="ORF">RB602_05085</name>
</gene>
<dbReference type="AlphaFoldDB" id="A0AA97F7Z8"/>
<protein>
    <submittedName>
        <fullName evidence="1">Uncharacterized protein</fullName>
    </submittedName>
</protein>
<evidence type="ECO:0000313" key="1">
    <source>
        <dbReference type="EMBL" id="WOE76094.1"/>
    </source>
</evidence>